<feature type="transmembrane region" description="Helical" evidence="6">
    <location>
        <begin position="42"/>
        <end position="60"/>
    </location>
</feature>
<feature type="transmembrane region" description="Helical" evidence="6">
    <location>
        <begin position="421"/>
        <end position="439"/>
    </location>
</feature>
<evidence type="ECO:0000256" key="6">
    <source>
        <dbReference type="SAM" id="Phobius"/>
    </source>
</evidence>
<protein>
    <submittedName>
        <fullName evidence="7">Sodium-dependent transporter</fullName>
    </submittedName>
</protein>
<evidence type="ECO:0000256" key="5">
    <source>
        <dbReference type="ARBA" id="ARBA00023136"/>
    </source>
</evidence>
<dbReference type="PRINTS" id="PR00176">
    <property type="entry name" value="NANEUSMPORT"/>
</dbReference>
<feature type="transmembrane region" description="Helical" evidence="6">
    <location>
        <begin position="249"/>
        <end position="273"/>
    </location>
</feature>
<dbReference type="SUPFAM" id="SSF161070">
    <property type="entry name" value="SNF-like"/>
    <property type="match status" value="1"/>
</dbReference>
<dbReference type="CDD" id="cd10336">
    <property type="entry name" value="SLC6sbd_Tyt1-Like"/>
    <property type="match status" value="1"/>
</dbReference>
<comment type="caution">
    <text evidence="7">The sequence shown here is derived from an EMBL/GenBank/DDBJ whole genome shotgun (WGS) entry which is preliminary data.</text>
</comment>
<keyword evidence="4 6" id="KW-1133">Transmembrane helix</keyword>
<accession>A0ABT9FH64</accession>
<sequence length="440" mass="47533">MAQMRDGFQSRLGFVLAAAGAAVGLGNIWGFPTQAANHGGGAFLLVYFLVIFLLALPALYTELYLGHNAQANPVKALGNAWQDSNRKIGAAAGYIGLAGAVVMLSFYSIVAGWMLSYAIEPVTTFVGLHSVSEFLHSDSQARNFVFTPLMLILTACIILKGVKSGIETWSRRLMPMLLVLLVALIAYIATLDGASEGFAAYLMPNFSQILDPNLIIAAMGQAFFSLSLGVGCMMIYGSYLQPDANLPKLTASVALLDTSVAFLAGLLIIPAIYVAQHNGVEVFSGGKLIGEGQLIFAILPELFNTMGEIGLLVGLLFFVLMSIASVTSTISSTEIPVAFLVENHNVNRTKATWLVSLVVLICASAIIVNFDWLFGLVIMVFTQYQLPLMGLFYFITVGWMFKRGNKLHQASTGAHFWFAQYIRFVCPILMTLVFANVAFG</sequence>
<dbReference type="PANTHER" id="PTHR42948:SF1">
    <property type="entry name" value="TRANSPORTER"/>
    <property type="match status" value="1"/>
</dbReference>
<dbReference type="InterPro" id="IPR037272">
    <property type="entry name" value="SNS_sf"/>
</dbReference>
<evidence type="ECO:0000256" key="4">
    <source>
        <dbReference type="ARBA" id="ARBA00022989"/>
    </source>
</evidence>
<dbReference type="PANTHER" id="PTHR42948">
    <property type="entry name" value="TRANSPORTER"/>
    <property type="match status" value="1"/>
</dbReference>
<dbReference type="InterPro" id="IPR000175">
    <property type="entry name" value="Na/ntran_symport"/>
</dbReference>
<dbReference type="PROSITE" id="PS50267">
    <property type="entry name" value="NA_NEUROTRAN_SYMP_3"/>
    <property type="match status" value="1"/>
</dbReference>
<dbReference type="Pfam" id="PF00209">
    <property type="entry name" value="SNF"/>
    <property type="match status" value="2"/>
</dbReference>
<keyword evidence="2" id="KW-0813">Transport</keyword>
<dbReference type="Proteomes" id="UP001177212">
    <property type="component" value="Unassembled WGS sequence"/>
</dbReference>
<feature type="transmembrane region" description="Helical" evidence="6">
    <location>
        <begin position="214"/>
        <end position="237"/>
    </location>
</feature>
<dbReference type="InterPro" id="IPR047218">
    <property type="entry name" value="YocR/YhdH-like"/>
</dbReference>
<proteinExistence type="predicted"/>
<feature type="transmembrane region" description="Helical" evidence="6">
    <location>
        <begin position="91"/>
        <end position="115"/>
    </location>
</feature>
<feature type="transmembrane region" description="Helical" evidence="6">
    <location>
        <begin position="144"/>
        <end position="162"/>
    </location>
</feature>
<keyword evidence="5 6" id="KW-0472">Membrane</keyword>
<reference evidence="7" key="1">
    <citation type="submission" date="2023-07" db="EMBL/GenBank/DDBJ databases">
        <title>Genome content predicts the carbon catabolic preferences of heterotrophic bacteria.</title>
        <authorList>
            <person name="Gralka M."/>
        </authorList>
    </citation>
    <scope>NUCLEOTIDE SEQUENCE</scope>
    <source>
        <strain evidence="7">4G09</strain>
    </source>
</reference>
<feature type="transmembrane region" description="Helical" evidence="6">
    <location>
        <begin position="376"/>
        <end position="401"/>
    </location>
</feature>
<feature type="transmembrane region" description="Helical" evidence="6">
    <location>
        <begin position="351"/>
        <end position="370"/>
    </location>
</feature>
<name>A0ABT9FH64_9GAMM</name>
<dbReference type="RefSeq" id="WP_008130843.1">
    <property type="nucleotide sequence ID" value="NZ_CP023558.1"/>
</dbReference>
<evidence type="ECO:0000256" key="2">
    <source>
        <dbReference type="ARBA" id="ARBA00022448"/>
    </source>
</evidence>
<comment type="subcellular location">
    <subcellularLocation>
        <location evidence="1">Membrane</location>
        <topology evidence="1">Multi-pass membrane protein</topology>
    </subcellularLocation>
</comment>
<dbReference type="NCBIfam" id="NF037979">
    <property type="entry name" value="Na_transp"/>
    <property type="match status" value="1"/>
</dbReference>
<organism evidence="7 8">
    <name type="scientific">Pseudoalteromonas marina</name>
    <dbReference type="NCBI Taxonomy" id="267375"/>
    <lineage>
        <taxon>Bacteria</taxon>
        <taxon>Pseudomonadati</taxon>
        <taxon>Pseudomonadota</taxon>
        <taxon>Gammaproteobacteria</taxon>
        <taxon>Alteromonadales</taxon>
        <taxon>Pseudoalteromonadaceae</taxon>
        <taxon>Pseudoalteromonas</taxon>
    </lineage>
</organism>
<evidence type="ECO:0000256" key="3">
    <source>
        <dbReference type="ARBA" id="ARBA00022692"/>
    </source>
</evidence>
<gene>
    <name evidence="7" type="ORF">Q8W34_15825</name>
</gene>
<feature type="transmembrane region" description="Helical" evidence="6">
    <location>
        <begin position="309"/>
        <end position="330"/>
    </location>
</feature>
<evidence type="ECO:0000313" key="8">
    <source>
        <dbReference type="Proteomes" id="UP001177212"/>
    </source>
</evidence>
<feature type="transmembrane region" description="Helical" evidence="6">
    <location>
        <begin position="174"/>
        <end position="194"/>
    </location>
</feature>
<dbReference type="EMBL" id="JAUYVT010000017">
    <property type="protein sequence ID" value="MDP2566116.1"/>
    <property type="molecule type" value="Genomic_DNA"/>
</dbReference>
<evidence type="ECO:0000256" key="1">
    <source>
        <dbReference type="ARBA" id="ARBA00004141"/>
    </source>
</evidence>
<keyword evidence="8" id="KW-1185">Reference proteome</keyword>
<feature type="transmembrane region" description="Helical" evidence="6">
    <location>
        <begin position="12"/>
        <end position="30"/>
    </location>
</feature>
<evidence type="ECO:0000313" key="7">
    <source>
        <dbReference type="EMBL" id="MDP2566116.1"/>
    </source>
</evidence>
<keyword evidence="3 6" id="KW-0812">Transmembrane</keyword>